<evidence type="ECO:0000313" key="1">
    <source>
        <dbReference type="EMBL" id="CAG2210038.1"/>
    </source>
</evidence>
<dbReference type="Proteomes" id="UP000683360">
    <property type="component" value="Unassembled WGS sequence"/>
</dbReference>
<comment type="caution">
    <text evidence="1">The sequence shown here is derived from an EMBL/GenBank/DDBJ whole genome shotgun (WGS) entry which is preliminary data.</text>
</comment>
<sequence length="256" mass="29986">MCLGKCLGSKHKFYTVPTREGNLLDLVFVTNPTLVKSSNNVPGISDHDIIITDLETKVHHQKSLPRKCYIYKKAKWDQITTDLKHTLEEVKEKHHQGAEVHQLWDTFKSQLQKTMNTNIPNKEIRSRNNIPWIKHKQRKMLKKKQRLYKQARKTNKWSNYRSFQKECKKQLRKAEYEYVNQNIFEGLNNNDTKPFWKYIKSKRQDSGGIAPLKKGTNLVKGQGHTMIKCNFDLILKGQGHTVLSVAFMMLFTKTEA</sequence>
<dbReference type="GO" id="GO:0061343">
    <property type="term" value="P:cell adhesion involved in heart morphogenesis"/>
    <property type="evidence" value="ECO:0007669"/>
    <property type="project" value="TreeGrafter"/>
</dbReference>
<organism evidence="1 2">
    <name type="scientific">Mytilus edulis</name>
    <name type="common">Blue mussel</name>
    <dbReference type="NCBI Taxonomy" id="6550"/>
    <lineage>
        <taxon>Eukaryota</taxon>
        <taxon>Metazoa</taxon>
        <taxon>Spiralia</taxon>
        <taxon>Lophotrochozoa</taxon>
        <taxon>Mollusca</taxon>
        <taxon>Bivalvia</taxon>
        <taxon>Autobranchia</taxon>
        <taxon>Pteriomorphia</taxon>
        <taxon>Mytilida</taxon>
        <taxon>Mytiloidea</taxon>
        <taxon>Mytilidae</taxon>
        <taxon>Mytilinae</taxon>
        <taxon>Mytilus</taxon>
    </lineage>
</organism>
<dbReference type="GO" id="GO:0031012">
    <property type="term" value="C:extracellular matrix"/>
    <property type="evidence" value="ECO:0007669"/>
    <property type="project" value="TreeGrafter"/>
</dbReference>
<dbReference type="EMBL" id="CAJPWZ010001218">
    <property type="protein sequence ID" value="CAG2210038.1"/>
    <property type="molecule type" value="Genomic_DNA"/>
</dbReference>
<reference evidence="1" key="1">
    <citation type="submission" date="2021-03" db="EMBL/GenBank/DDBJ databases">
        <authorList>
            <person name="Bekaert M."/>
        </authorList>
    </citation>
    <scope>NUCLEOTIDE SEQUENCE</scope>
</reference>
<accession>A0A8S3RV82</accession>
<evidence type="ECO:0008006" key="3">
    <source>
        <dbReference type="Google" id="ProtNLM"/>
    </source>
</evidence>
<dbReference type="GO" id="GO:0007508">
    <property type="term" value="P:larval heart development"/>
    <property type="evidence" value="ECO:0007669"/>
    <property type="project" value="TreeGrafter"/>
</dbReference>
<proteinExistence type="predicted"/>
<protein>
    <recommendedName>
        <fullName evidence="3">Endonuclease/exonuclease/phosphatase domain-containing protein</fullName>
    </recommendedName>
</protein>
<dbReference type="PANTHER" id="PTHR33395:SF22">
    <property type="entry name" value="REVERSE TRANSCRIPTASE DOMAIN-CONTAINING PROTEIN"/>
    <property type="match status" value="1"/>
</dbReference>
<name>A0A8S3RV82_MYTED</name>
<evidence type="ECO:0000313" key="2">
    <source>
        <dbReference type="Proteomes" id="UP000683360"/>
    </source>
</evidence>
<gene>
    <name evidence="1" type="ORF">MEDL_24064</name>
</gene>
<dbReference type="AlphaFoldDB" id="A0A8S3RV82"/>
<keyword evidence="2" id="KW-1185">Reference proteome</keyword>
<dbReference type="PANTHER" id="PTHR33395">
    <property type="entry name" value="TRANSCRIPTASE, PUTATIVE-RELATED-RELATED"/>
    <property type="match status" value="1"/>
</dbReference>